<dbReference type="GO" id="GO:0003873">
    <property type="term" value="F:6-phosphofructo-2-kinase activity"/>
    <property type="evidence" value="ECO:0007669"/>
    <property type="project" value="UniProtKB-EC"/>
</dbReference>
<dbReference type="InterPro" id="IPR003094">
    <property type="entry name" value="6Pfruct_kin"/>
</dbReference>
<dbReference type="PANTHER" id="PTHR10606">
    <property type="entry name" value="6-PHOSPHOFRUCTO-2-KINASE/FRUCTOSE-2,6-BISPHOSPHATASE"/>
    <property type="match status" value="1"/>
</dbReference>
<protein>
    <submittedName>
        <fullName evidence="5">Putative 6-phosphofructo-2-kinase/fructose-2,6-biphosphata se</fullName>
        <ecNumber evidence="5">2.7.1.105</ecNumber>
    </submittedName>
</protein>
<dbReference type="Pfam" id="PF00300">
    <property type="entry name" value="His_Phos_1"/>
    <property type="match status" value="1"/>
</dbReference>
<keyword evidence="1" id="KW-0547">Nucleotide-binding</keyword>
<reference evidence="5" key="1">
    <citation type="journal article" date="2012" name="Proc. Natl. Acad. Sci. U.S.A.">
        <title>Antigenic diversity is generated by distinct evolutionary mechanisms in African trypanosome species.</title>
        <authorList>
            <person name="Jackson A.P."/>
            <person name="Berry A."/>
            <person name="Aslett M."/>
            <person name="Allison H.C."/>
            <person name="Burton P."/>
            <person name="Vavrova-Anderson J."/>
            <person name="Brown R."/>
            <person name="Browne H."/>
            <person name="Corton N."/>
            <person name="Hauser H."/>
            <person name="Gamble J."/>
            <person name="Gilderthorp R."/>
            <person name="Marcello L."/>
            <person name="McQuillan J."/>
            <person name="Otto T.D."/>
            <person name="Quail M.A."/>
            <person name="Sanders M.J."/>
            <person name="van Tonder A."/>
            <person name="Ginger M.L."/>
            <person name="Field M.C."/>
            <person name="Barry J.D."/>
            <person name="Hertz-Fowler C."/>
            <person name="Berriman M."/>
        </authorList>
    </citation>
    <scope>NUCLEOTIDE SEQUENCE</scope>
    <source>
        <strain evidence="5">Y486</strain>
    </source>
</reference>
<dbReference type="GO" id="GO:0005829">
    <property type="term" value="C:cytosol"/>
    <property type="evidence" value="ECO:0007669"/>
    <property type="project" value="TreeGrafter"/>
</dbReference>
<evidence type="ECO:0000313" key="5">
    <source>
        <dbReference type="EMBL" id="CCC49443.1"/>
    </source>
</evidence>
<dbReference type="AlphaFoldDB" id="G0U046"/>
<dbReference type="InterPro" id="IPR013079">
    <property type="entry name" value="6Phosfructo_kin"/>
</dbReference>
<name>G0U046_TRYVY</name>
<dbReference type="InterPro" id="IPR027417">
    <property type="entry name" value="P-loop_NTPase"/>
</dbReference>
<dbReference type="InterPro" id="IPR029033">
    <property type="entry name" value="His_PPase_superfam"/>
</dbReference>
<organism evidence="5">
    <name type="scientific">Trypanosoma vivax (strain Y486)</name>
    <dbReference type="NCBI Taxonomy" id="1055687"/>
    <lineage>
        <taxon>Eukaryota</taxon>
        <taxon>Discoba</taxon>
        <taxon>Euglenozoa</taxon>
        <taxon>Kinetoplastea</taxon>
        <taxon>Metakinetoplastina</taxon>
        <taxon>Trypanosomatida</taxon>
        <taxon>Trypanosomatidae</taxon>
        <taxon>Trypanosoma</taxon>
        <taxon>Duttonella</taxon>
    </lineage>
</organism>
<dbReference type="GO" id="GO:0005524">
    <property type="term" value="F:ATP binding"/>
    <property type="evidence" value="ECO:0007669"/>
    <property type="project" value="UniProtKB-KW"/>
</dbReference>
<accession>G0U046</accession>
<feature type="region of interest" description="Disordered" evidence="3">
    <location>
        <begin position="232"/>
        <end position="289"/>
    </location>
</feature>
<feature type="domain" description="6-phosphofructo-2-kinase" evidence="4">
    <location>
        <begin position="170"/>
        <end position="217"/>
    </location>
</feature>
<gene>
    <name evidence="5" type="ORF">TVY486_0800510</name>
</gene>
<keyword evidence="5" id="KW-0418">Kinase</keyword>
<evidence type="ECO:0000256" key="3">
    <source>
        <dbReference type="SAM" id="MobiDB-lite"/>
    </source>
</evidence>
<dbReference type="Gene3D" id="3.40.50.1240">
    <property type="entry name" value="Phosphoglycerate mutase-like"/>
    <property type="match status" value="1"/>
</dbReference>
<evidence type="ECO:0000256" key="1">
    <source>
        <dbReference type="ARBA" id="ARBA00022741"/>
    </source>
</evidence>
<dbReference type="SUPFAM" id="SSF53254">
    <property type="entry name" value="Phosphoglycerate mutase-like"/>
    <property type="match status" value="1"/>
</dbReference>
<dbReference type="EMBL" id="HE573024">
    <property type="protein sequence ID" value="CCC49443.1"/>
    <property type="molecule type" value="Genomic_DNA"/>
</dbReference>
<dbReference type="EC" id="2.7.1.105" evidence="5"/>
<dbReference type="GO" id="GO:0006000">
    <property type="term" value="P:fructose metabolic process"/>
    <property type="evidence" value="ECO:0007669"/>
    <property type="project" value="InterPro"/>
</dbReference>
<dbReference type="PIRSF" id="PIRSF000709">
    <property type="entry name" value="6PFK_2-Ptase"/>
    <property type="match status" value="1"/>
</dbReference>
<sequence length="729" mass="81371">MEGNCAVTHEATCGECHGHASDAAQDCDNTLDDSELSHLKKSVKSFIKPFSEWKWREATHFKELQNVRDINIISRSQCKVDGYSSALASVRSAPTASTDTAGVAVPVADPAPNEDRPCSQLSHEKPLTPTVEMDTFNHTDSPSVNLTIPLDNYMIPISSQGSEHFNATAQSSTTTLCIIMVGLPARGKTFLAQKICRLLGWHGLRAKVLNVQVAWRHLLLEHYRKLACNGRTKGNPECSRVSQPALSQTVSSATENVPEDAIYRQRRTVEGSSHGGAPKPLDQWKDKNEGRSCESIPGFVRAEHFRALVSDSHSIERTLYCRVLKQCAADARDFYSDGGEVLVVNDDFPTAELRDEVEALFSPLATQTFFIEVTRQSDLNKEFNEFKVRDTMEYHPGVQIVDAHQDFARRLAYLESVYTTIDSTPSCDTPVCSAGETAKRPSPKRYIKVKNFSEIEVCGVTGYIGSRIISFAMNITQLKVRHPIYFMRHGMSKHEAEDRIGGDSELAPEGERDIPRLLAFTVSLQQHVDQGHSGSGIQHSGDYTPQDYSDDNCSLPNDSMDSVISGIHQVSPTPSKTRGVIEIWTSRLRRATKTVEKWEALLGVETVHWGCLNELHAGVCENLTRDEVREQHPLLEELRDCNKYSFRYPEGESYKDLVQRLEPIIMELENADRVVVVVAHKAVLRALLAYFGSTSAESCVFLDVPYRTVWRCTYNSKGITSLEELQLDG</sequence>
<keyword evidence="5" id="KW-0808">Transferase</keyword>
<feature type="compositionally biased region" description="Polar residues" evidence="3">
    <location>
        <begin position="240"/>
        <end position="255"/>
    </location>
</feature>
<dbReference type="SMART" id="SM00855">
    <property type="entry name" value="PGAM"/>
    <property type="match status" value="1"/>
</dbReference>
<dbReference type="GO" id="GO:0004331">
    <property type="term" value="F:fructose-2,6-bisphosphate 2-phosphatase activity"/>
    <property type="evidence" value="ECO:0007669"/>
    <property type="project" value="TreeGrafter"/>
</dbReference>
<dbReference type="SUPFAM" id="SSF52540">
    <property type="entry name" value="P-loop containing nucleoside triphosphate hydrolases"/>
    <property type="match status" value="1"/>
</dbReference>
<dbReference type="InterPro" id="IPR013078">
    <property type="entry name" value="His_Pase_superF_clade-1"/>
</dbReference>
<evidence type="ECO:0000259" key="4">
    <source>
        <dbReference type="Pfam" id="PF01591"/>
    </source>
</evidence>
<keyword evidence="2" id="KW-0067">ATP-binding</keyword>
<proteinExistence type="predicted"/>
<dbReference type="VEuPathDB" id="TriTrypDB:TvY486_0800510"/>
<dbReference type="Gene3D" id="3.40.50.300">
    <property type="entry name" value="P-loop containing nucleotide triphosphate hydrolases"/>
    <property type="match status" value="1"/>
</dbReference>
<dbReference type="PANTHER" id="PTHR10606:SF44">
    <property type="entry name" value="6-PHOSPHOFRUCTO 2-KINASE_FRUCTOSE 2,6-BISPHOSPHATASE LONG FORM"/>
    <property type="match status" value="1"/>
</dbReference>
<dbReference type="GO" id="GO:0006003">
    <property type="term" value="P:fructose 2,6-bisphosphate metabolic process"/>
    <property type="evidence" value="ECO:0007669"/>
    <property type="project" value="InterPro"/>
</dbReference>
<evidence type="ECO:0000256" key="2">
    <source>
        <dbReference type="ARBA" id="ARBA00022840"/>
    </source>
</evidence>
<dbReference type="Pfam" id="PF01591">
    <property type="entry name" value="6PF2K"/>
    <property type="match status" value="1"/>
</dbReference>